<dbReference type="PROSITE" id="PS01355">
    <property type="entry name" value="HEMATOPO_REC_S_F1"/>
    <property type="match status" value="1"/>
</dbReference>
<feature type="domain" description="Fibronectin type-III" evidence="11">
    <location>
        <begin position="332"/>
        <end position="437"/>
    </location>
</feature>
<dbReference type="GeneID" id="100477536"/>
<evidence type="ECO:0000256" key="8">
    <source>
        <dbReference type="ARBA" id="ARBA00023180"/>
    </source>
</evidence>
<dbReference type="Proteomes" id="UP000008912">
    <property type="component" value="Unassembled WGS sequence"/>
</dbReference>
<proteinExistence type="predicted"/>
<evidence type="ECO:0000313" key="13">
    <source>
        <dbReference type="Proteomes" id="UP000008912"/>
    </source>
</evidence>
<evidence type="ECO:0000256" key="9">
    <source>
        <dbReference type="SAM" id="MobiDB-lite"/>
    </source>
</evidence>
<keyword evidence="4" id="KW-1133">Transmembrane helix</keyword>
<dbReference type="CTD" id="1439"/>
<dbReference type="GO" id="GO:0038043">
    <property type="term" value="P:interleukin-5-mediated signaling pathway"/>
    <property type="evidence" value="ECO:0007669"/>
    <property type="project" value="Ensembl"/>
</dbReference>
<dbReference type="Pfam" id="PF09240">
    <property type="entry name" value="IL6Ra-bind"/>
    <property type="match status" value="1"/>
</dbReference>
<dbReference type="GO" id="GO:0038156">
    <property type="term" value="P:interleukin-3-mediated signaling pathway"/>
    <property type="evidence" value="ECO:0007669"/>
    <property type="project" value="Ensembl"/>
</dbReference>
<reference evidence="12 13" key="1">
    <citation type="journal article" date="2010" name="Nature">
        <title>The sequence and de novo assembly of the giant panda genome.</title>
        <authorList>
            <person name="Li R."/>
            <person name="Fan W."/>
            <person name="Tian G."/>
            <person name="Zhu H."/>
            <person name="He L."/>
            <person name="Cai J."/>
            <person name="Huang Q."/>
            <person name="Cai Q."/>
            <person name="Li B."/>
            <person name="Bai Y."/>
            <person name="Zhang Z."/>
            <person name="Zhang Y."/>
            <person name="Wang W."/>
            <person name="Li J."/>
            <person name="Wei F."/>
            <person name="Li H."/>
            <person name="Jian M."/>
            <person name="Li J."/>
            <person name="Zhang Z."/>
            <person name="Nielsen R."/>
            <person name="Li D."/>
            <person name="Gu W."/>
            <person name="Yang Z."/>
            <person name="Xuan Z."/>
            <person name="Ryder O.A."/>
            <person name="Leung F.C."/>
            <person name="Zhou Y."/>
            <person name="Cao J."/>
            <person name="Sun X."/>
            <person name="Fu Y."/>
            <person name="Fang X."/>
            <person name="Guo X."/>
            <person name="Wang B."/>
            <person name="Hou R."/>
            <person name="Shen F."/>
            <person name="Mu B."/>
            <person name="Ni P."/>
            <person name="Lin R."/>
            <person name="Qian W."/>
            <person name="Wang G."/>
            <person name="Yu C."/>
            <person name="Nie W."/>
            <person name="Wang J."/>
            <person name="Wu Z."/>
            <person name="Liang H."/>
            <person name="Min J."/>
            <person name="Wu Q."/>
            <person name="Cheng S."/>
            <person name="Ruan J."/>
            <person name="Wang M."/>
            <person name="Shi Z."/>
            <person name="Wen M."/>
            <person name="Liu B."/>
            <person name="Ren X."/>
            <person name="Zheng H."/>
            <person name="Dong D."/>
            <person name="Cook K."/>
            <person name="Shan G."/>
            <person name="Zhang H."/>
            <person name="Kosiol C."/>
            <person name="Xie X."/>
            <person name="Lu Z."/>
            <person name="Zheng H."/>
            <person name="Li Y."/>
            <person name="Steiner C.C."/>
            <person name="Lam T.T."/>
            <person name="Lin S."/>
            <person name="Zhang Q."/>
            <person name="Li G."/>
            <person name="Tian J."/>
            <person name="Gong T."/>
            <person name="Liu H."/>
            <person name="Zhang D."/>
            <person name="Fang L."/>
            <person name="Ye C."/>
            <person name="Zhang J."/>
            <person name="Hu W."/>
            <person name="Xu A."/>
            <person name="Ren Y."/>
            <person name="Zhang G."/>
            <person name="Bruford M.W."/>
            <person name="Li Q."/>
            <person name="Ma L."/>
            <person name="Guo Y."/>
            <person name="An N."/>
            <person name="Hu Y."/>
            <person name="Zheng Y."/>
            <person name="Shi Y."/>
            <person name="Li Z."/>
            <person name="Liu Q."/>
            <person name="Chen Y."/>
            <person name="Zhao J."/>
            <person name="Qu N."/>
            <person name="Zhao S."/>
            <person name="Tian F."/>
            <person name="Wang X."/>
            <person name="Wang H."/>
            <person name="Xu L."/>
            <person name="Liu X."/>
            <person name="Vinar T."/>
            <person name="Wang Y."/>
            <person name="Lam T.W."/>
            <person name="Yiu S.M."/>
            <person name="Liu S."/>
            <person name="Zhang H."/>
            <person name="Li D."/>
            <person name="Huang Y."/>
            <person name="Wang X."/>
            <person name="Yang G."/>
            <person name="Jiang Z."/>
            <person name="Wang J."/>
            <person name="Qin N."/>
            <person name="Li L."/>
            <person name="Li J."/>
            <person name="Bolund L."/>
            <person name="Kristiansen K."/>
            <person name="Wong G.K."/>
            <person name="Olson M."/>
            <person name="Zhang X."/>
            <person name="Li S."/>
            <person name="Yang H."/>
            <person name="Wang J."/>
            <person name="Wang J."/>
        </authorList>
    </citation>
    <scope>NUCLEOTIDE SEQUENCE [LARGE SCALE GENOMIC DNA]</scope>
</reference>
<comment type="subcellular location">
    <subcellularLocation>
        <location evidence="1">Membrane</location>
        <topology evidence="1">Single-pass type I membrane protein</topology>
    </subcellularLocation>
</comment>
<dbReference type="Ensembl" id="ENSAMET00000010764.2">
    <property type="protein sequence ID" value="ENSAMEP00000010314.2"/>
    <property type="gene ID" value="ENSAMEG00000009759.2"/>
</dbReference>
<dbReference type="InterPro" id="IPR003961">
    <property type="entry name" value="FN3_dom"/>
</dbReference>
<dbReference type="GO" id="GO:0015026">
    <property type="term" value="F:coreceptor activity"/>
    <property type="evidence" value="ECO:0007669"/>
    <property type="project" value="Ensembl"/>
</dbReference>
<dbReference type="PANTHER" id="PTHR23037:SF22">
    <property type="entry name" value="CYTOKINE RECEPTOR COMMON SUBUNIT BETA"/>
    <property type="match status" value="1"/>
</dbReference>
<evidence type="ECO:0000256" key="3">
    <source>
        <dbReference type="ARBA" id="ARBA00022729"/>
    </source>
</evidence>
<keyword evidence="13" id="KW-1185">Reference proteome</keyword>
<dbReference type="Pfam" id="PF21460">
    <property type="entry name" value="IL3Rb_N"/>
    <property type="match status" value="1"/>
</dbReference>
<feature type="compositionally biased region" description="Basic and acidic residues" evidence="9">
    <location>
        <begin position="541"/>
        <end position="550"/>
    </location>
</feature>
<dbReference type="InterPro" id="IPR048668">
    <property type="entry name" value="IL3RB_N"/>
</dbReference>
<name>G1LTB8_AILME</name>
<dbReference type="Gene3D" id="2.60.40.10">
    <property type="entry name" value="Immunoglobulins"/>
    <property type="match status" value="4"/>
</dbReference>
<dbReference type="SMART" id="SM00060">
    <property type="entry name" value="FN3"/>
    <property type="match status" value="2"/>
</dbReference>
<feature type="signal peptide" evidence="10">
    <location>
        <begin position="1"/>
        <end position="24"/>
    </location>
</feature>
<dbReference type="HOGENOM" id="CLU_015884_0_0_1"/>
<dbReference type="InterPro" id="IPR015321">
    <property type="entry name" value="TypeI_recpt_CBD"/>
</dbReference>
<evidence type="ECO:0000256" key="4">
    <source>
        <dbReference type="ARBA" id="ARBA00022989"/>
    </source>
</evidence>
<feature type="region of interest" description="Disordered" evidence="9">
    <location>
        <begin position="649"/>
        <end position="715"/>
    </location>
</feature>
<accession>G1LTB8</accession>
<dbReference type="OrthoDB" id="8906725at2759"/>
<feature type="chain" id="PRO_5030171058" evidence="10">
    <location>
        <begin position="25"/>
        <end position="905"/>
    </location>
</feature>
<evidence type="ECO:0000259" key="11">
    <source>
        <dbReference type="PROSITE" id="PS50853"/>
    </source>
</evidence>
<evidence type="ECO:0000256" key="5">
    <source>
        <dbReference type="ARBA" id="ARBA00023136"/>
    </source>
</evidence>
<dbReference type="SUPFAM" id="SSF49265">
    <property type="entry name" value="Fibronectin type III"/>
    <property type="match status" value="4"/>
</dbReference>
<keyword evidence="5" id="KW-0472">Membrane</keyword>
<dbReference type="GeneTree" id="ENSGT00510000048963"/>
<dbReference type="InParanoid" id="G1LTB8"/>
<evidence type="ECO:0000313" key="12">
    <source>
        <dbReference type="Ensembl" id="ENSAMEP00000010314.2"/>
    </source>
</evidence>
<evidence type="ECO:0000256" key="7">
    <source>
        <dbReference type="ARBA" id="ARBA00023170"/>
    </source>
</evidence>
<keyword evidence="6" id="KW-1015">Disulfide bond</keyword>
<dbReference type="GO" id="GO:0016064">
    <property type="term" value="P:immunoglobulin mediated immune response"/>
    <property type="evidence" value="ECO:0007669"/>
    <property type="project" value="TreeGrafter"/>
</dbReference>
<dbReference type="GO" id="GO:0004896">
    <property type="term" value="F:cytokine receptor activity"/>
    <property type="evidence" value="ECO:0007669"/>
    <property type="project" value="InterPro"/>
</dbReference>
<dbReference type="InterPro" id="IPR003531">
    <property type="entry name" value="Hempt_rcpt_S_F1_CS"/>
</dbReference>
<dbReference type="InterPro" id="IPR013783">
    <property type="entry name" value="Ig-like_fold"/>
</dbReference>
<dbReference type="RefSeq" id="XP_011217107.1">
    <property type="nucleotide sequence ID" value="XM_011218805.3"/>
</dbReference>
<sequence>MVLTRGLLPVVLVALFWGPSVAGAQETVPLQTLSCYNDYKSLITCRWANTQGAQSLINLTLYRRLNEDPPKPVSCDLSNDTALLDHPCPGCVSRRCVIPYEFFVIADRDYFSFQPDRPLGTQLTITLTQHVQAPEPKDLLINTTGDRFLLTWTVALPGPQSHWLSSLEYEVVYKRLQDSWEEASTLQVNSSQAILEPEHLIPSSTYVARVRTHLAPSSGLSGRPSPWSPEVLWHSQRGDKAQPQNLQCFFDGASVLSCSWEVRSEVASSVSFALFYKTSPNAGEEECSPVLKEELPGLYVQHRCQIPVPDPGNHSQYTVSVRPKEEEKFIKSSDNIQMAQPALNVTKSRDGYTLHWTAKEMFYKHIGHTFQVQYKKDAASWEESKTETLQNAHSMSLPPLEPSTRYRARVRVEPTPSGYRGIWSEWSEECFWDTEWAAPVLPLWALVLILVFATLTLLPALRFCGMYGYRLNRKWEEKIPNPSKSHLFQNGSAGLQLPGSMSALVSMSPPHKGSQGSLFPELDGVFPVNYRHSEVSPLTTEDPKDARESPWEPDATPASSDLLAEQDCGPQPGPSAPAGRPESQGSGFDFNGPYLGLPHSHSLPDVLGQPSPPQAGVSQKPQPPGALEYLCLPAGGRVQLVPLAQVTAQGQAKDLDRTPGPEAEGSPSLESGAGLAPSAPGLMVGGQGAKNSPSAKIGVLTARPPGSGGPEGGFLASGYVTTTDLALPLPTELPSVSTVHPGHLPSDQNQSLSLGGAGGPHAAPAPGKPEIEDYVDVPPTPGQSSKPPVGDPALPTARSSMLSPGEPRAGGAPPSPHPEGLLVLQQVGDYCFLPGLGSGPLSPQTKPSSPGPCPEIGDHDQVFQAKKALGQAIPQMPAIRHFKALQQQDYLSLPSWDVGRPEEVR</sequence>
<feature type="domain" description="Fibronectin type-III" evidence="11">
    <location>
        <begin position="133"/>
        <end position="238"/>
    </location>
</feature>
<keyword evidence="2" id="KW-0812">Transmembrane</keyword>
<reference evidence="12" key="3">
    <citation type="submission" date="2025-09" db="UniProtKB">
        <authorList>
            <consortium name="Ensembl"/>
        </authorList>
    </citation>
    <scope>IDENTIFICATION</scope>
</reference>
<dbReference type="PANTHER" id="PTHR23037">
    <property type="entry name" value="CYTOKINE RECEPTOR"/>
    <property type="match status" value="1"/>
</dbReference>
<reference evidence="12" key="2">
    <citation type="submission" date="2025-08" db="UniProtKB">
        <authorList>
            <consortium name="Ensembl"/>
        </authorList>
    </citation>
    <scope>IDENTIFICATION</scope>
</reference>
<gene>
    <name evidence="12" type="primary">CSF2RB</name>
</gene>
<organism evidence="12 13">
    <name type="scientific">Ailuropoda melanoleuca</name>
    <name type="common">Giant panda</name>
    <dbReference type="NCBI Taxonomy" id="9646"/>
    <lineage>
        <taxon>Eukaryota</taxon>
        <taxon>Metazoa</taxon>
        <taxon>Chordata</taxon>
        <taxon>Craniata</taxon>
        <taxon>Vertebrata</taxon>
        <taxon>Euteleostomi</taxon>
        <taxon>Mammalia</taxon>
        <taxon>Eutheria</taxon>
        <taxon>Laurasiatheria</taxon>
        <taxon>Carnivora</taxon>
        <taxon>Caniformia</taxon>
        <taxon>Ursidae</taxon>
        <taxon>Ailuropoda</taxon>
    </lineage>
</organism>
<dbReference type="STRING" id="9646.ENSAMEP00000010314"/>
<evidence type="ECO:0000256" key="10">
    <source>
        <dbReference type="SAM" id="SignalP"/>
    </source>
</evidence>
<dbReference type="CDD" id="cd00063">
    <property type="entry name" value="FN3"/>
    <property type="match status" value="2"/>
</dbReference>
<dbReference type="KEGG" id="aml:100477536"/>
<dbReference type="GO" id="GO:0038157">
    <property type="term" value="P:granulocyte-macrophage colony-stimulating factor signaling pathway"/>
    <property type="evidence" value="ECO:0007669"/>
    <property type="project" value="Ensembl"/>
</dbReference>
<evidence type="ECO:0000256" key="1">
    <source>
        <dbReference type="ARBA" id="ARBA00004479"/>
    </source>
</evidence>
<dbReference type="GO" id="GO:0030526">
    <property type="term" value="C:granulocyte macrophage colony-stimulating factor receptor complex"/>
    <property type="evidence" value="ECO:0007669"/>
    <property type="project" value="Ensembl"/>
</dbReference>
<keyword evidence="7" id="KW-0675">Receptor</keyword>
<feature type="region of interest" description="Disordered" evidence="9">
    <location>
        <begin position="534"/>
        <end position="622"/>
    </location>
</feature>
<protein>
    <submittedName>
        <fullName evidence="12">Colony stimulating factor 2 receptor subunit beta</fullName>
    </submittedName>
</protein>
<dbReference type="InterPro" id="IPR036116">
    <property type="entry name" value="FN3_sf"/>
</dbReference>
<dbReference type="AlphaFoldDB" id="G1LTB8"/>
<dbReference type="GO" id="GO:0070665">
    <property type="term" value="P:positive regulation of leukocyte proliferation"/>
    <property type="evidence" value="ECO:0007669"/>
    <property type="project" value="Ensembl"/>
</dbReference>
<keyword evidence="3 10" id="KW-0732">Signal</keyword>
<dbReference type="GO" id="GO:0009897">
    <property type="term" value="C:external side of plasma membrane"/>
    <property type="evidence" value="ECO:0007669"/>
    <property type="project" value="TreeGrafter"/>
</dbReference>
<feature type="region of interest" description="Disordered" evidence="9">
    <location>
        <begin position="732"/>
        <end position="820"/>
    </location>
</feature>
<evidence type="ECO:0000256" key="2">
    <source>
        <dbReference type="ARBA" id="ARBA00022692"/>
    </source>
</evidence>
<keyword evidence="8" id="KW-0325">Glycoprotein</keyword>
<dbReference type="eggNOG" id="ENOG502RP2T">
    <property type="taxonomic scope" value="Eukaryota"/>
</dbReference>
<evidence type="ECO:0000256" key="6">
    <source>
        <dbReference type="ARBA" id="ARBA00023157"/>
    </source>
</evidence>
<dbReference type="GO" id="GO:0007259">
    <property type="term" value="P:cell surface receptor signaling pathway via JAK-STAT"/>
    <property type="evidence" value="ECO:0007669"/>
    <property type="project" value="Ensembl"/>
</dbReference>
<dbReference type="PROSITE" id="PS50853">
    <property type="entry name" value="FN3"/>
    <property type="match status" value="2"/>
</dbReference>